<evidence type="ECO:0000259" key="3">
    <source>
        <dbReference type="PROSITE" id="PS50893"/>
    </source>
</evidence>
<gene>
    <name evidence="4" type="ORF">D8Y22_05710</name>
</gene>
<keyword evidence="1" id="KW-0547">Nucleotide-binding</keyword>
<dbReference type="AlphaFoldDB" id="A0A4S3TQS4"/>
<keyword evidence="5" id="KW-1185">Reference proteome</keyword>
<evidence type="ECO:0000256" key="2">
    <source>
        <dbReference type="ARBA" id="ARBA00022840"/>
    </source>
</evidence>
<dbReference type="Proteomes" id="UP000318864">
    <property type="component" value="Unassembled WGS sequence"/>
</dbReference>
<comment type="caution">
    <text evidence="4">The sequence shown here is derived from an EMBL/GenBank/DDBJ whole genome shotgun (WGS) entry which is preliminary data.</text>
</comment>
<dbReference type="OrthoDB" id="87732at2157"/>
<reference evidence="4 5" key="1">
    <citation type="submission" date="2018-10" db="EMBL/GenBank/DDBJ databases">
        <title>Natronolimnobius sp. XQ-INN 246 isolated from Inner Mongolia Autonomous Region of China.</title>
        <authorList>
            <person name="Xue Q."/>
        </authorList>
    </citation>
    <scope>NUCLEOTIDE SEQUENCE [LARGE SCALE GENOMIC DNA]</scope>
    <source>
        <strain evidence="4 5">XQ-INN 246</strain>
    </source>
</reference>
<accession>A0A4S3TQS4</accession>
<dbReference type="EMBL" id="RBZW01000016">
    <property type="protein sequence ID" value="THE65673.1"/>
    <property type="molecule type" value="Genomic_DNA"/>
</dbReference>
<dbReference type="InterPro" id="IPR003593">
    <property type="entry name" value="AAA+_ATPase"/>
</dbReference>
<dbReference type="SMART" id="SM00382">
    <property type="entry name" value="AAA"/>
    <property type="match status" value="1"/>
</dbReference>
<dbReference type="Gene3D" id="3.40.50.300">
    <property type="entry name" value="P-loop containing nucleotide triphosphate hydrolases"/>
    <property type="match status" value="1"/>
</dbReference>
<dbReference type="GO" id="GO:0005524">
    <property type="term" value="F:ATP binding"/>
    <property type="evidence" value="ECO:0007669"/>
    <property type="project" value="UniProtKB-KW"/>
</dbReference>
<organism evidence="4 5">
    <name type="scientific">Salinadaptatus halalkaliphilus</name>
    <dbReference type="NCBI Taxonomy" id="2419781"/>
    <lineage>
        <taxon>Archaea</taxon>
        <taxon>Methanobacteriati</taxon>
        <taxon>Methanobacteriota</taxon>
        <taxon>Stenosarchaea group</taxon>
        <taxon>Halobacteria</taxon>
        <taxon>Halobacteriales</taxon>
        <taxon>Natrialbaceae</taxon>
        <taxon>Salinadaptatus</taxon>
    </lineage>
</organism>
<dbReference type="GO" id="GO:0016887">
    <property type="term" value="F:ATP hydrolysis activity"/>
    <property type="evidence" value="ECO:0007669"/>
    <property type="project" value="InterPro"/>
</dbReference>
<sequence>MTDNKPYETTRSHSERSLAIDATDVHVTYDDGTEAVRGLSLAVEAGECVGFLGPNGAGKTTTIRTLVTLLYPMDGTVSINGYDVRSDPRAVRESIGYMAQEASVDAELTARENVRFACDIYGVPRAERGDRVDRLLEVVGLADVADTRAGRFSGGMAKRLDAATALVHHPPVVFLDEPTVGLDPAARTQLWNYVDRLNEAGTTVFLTTQYVEQTLPRCDRLFIIDDGRLVASGTPETLISRVGGEILTLEIGGSGDGFAVEPHLERARRTVHELDGIDPSQTDSTPEGLTVTAEGIGDRAHELLIALSKADVPVTGFDLRSPTLEDVFVSLTGTRPERREEERR</sequence>
<proteinExistence type="predicted"/>
<keyword evidence="2 4" id="KW-0067">ATP-binding</keyword>
<dbReference type="InterPro" id="IPR027417">
    <property type="entry name" value="P-loop_NTPase"/>
</dbReference>
<dbReference type="Pfam" id="PF00005">
    <property type="entry name" value="ABC_tran"/>
    <property type="match status" value="1"/>
</dbReference>
<dbReference type="RefSeq" id="WP_141463745.1">
    <property type="nucleotide sequence ID" value="NZ_RBZW01000016.1"/>
</dbReference>
<dbReference type="PANTHER" id="PTHR43582:SF2">
    <property type="entry name" value="LINEARMYCIN RESISTANCE ATP-BINDING PROTEIN LNRL"/>
    <property type="match status" value="1"/>
</dbReference>
<evidence type="ECO:0000313" key="5">
    <source>
        <dbReference type="Proteomes" id="UP000318864"/>
    </source>
</evidence>
<dbReference type="PROSITE" id="PS50893">
    <property type="entry name" value="ABC_TRANSPORTER_2"/>
    <property type="match status" value="1"/>
</dbReference>
<feature type="domain" description="ABC transporter" evidence="3">
    <location>
        <begin position="20"/>
        <end position="251"/>
    </location>
</feature>
<dbReference type="SUPFAM" id="SSF52540">
    <property type="entry name" value="P-loop containing nucleoside triphosphate hydrolases"/>
    <property type="match status" value="1"/>
</dbReference>
<evidence type="ECO:0000256" key="1">
    <source>
        <dbReference type="ARBA" id="ARBA00022741"/>
    </source>
</evidence>
<protein>
    <submittedName>
        <fullName evidence="4">ABC transporter ATP-binding protein</fullName>
    </submittedName>
</protein>
<dbReference type="InterPro" id="IPR003439">
    <property type="entry name" value="ABC_transporter-like_ATP-bd"/>
</dbReference>
<name>A0A4S3TQS4_9EURY</name>
<evidence type="ECO:0000313" key="4">
    <source>
        <dbReference type="EMBL" id="THE65673.1"/>
    </source>
</evidence>
<dbReference type="PANTHER" id="PTHR43582">
    <property type="entry name" value="LINEARMYCIN RESISTANCE ATP-BINDING PROTEIN LNRL"/>
    <property type="match status" value="1"/>
</dbReference>